<dbReference type="InterPro" id="IPR013320">
    <property type="entry name" value="ConA-like_dom_sf"/>
</dbReference>
<dbReference type="EMBL" id="CP095061">
    <property type="protein sequence ID" value="UOQ68254.1"/>
    <property type="molecule type" value="Genomic_DNA"/>
</dbReference>
<protein>
    <submittedName>
        <fullName evidence="1">DUF1349 domain-containing protein</fullName>
    </submittedName>
</protein>
<dbReference type="Gene3D" id="2.60.120.200">
    <property type="match status" value="1"/>
</dbReference>
<dbReference type="InterPro" id="IPR009784">
    <property type="entry name" value="DUF1349"/>
</dbReference>
<evidence type="ECO:0000313" key="2">
    <source>
        <dbReference type="Proteomes" id="UP000830401"/>
    </source>
</evidence>
<organism evidence="1 2">
    <name type="scientific">Hymenobacter volaticus</name>
    <dbReference type="NCBI Taxonomy" id="2932254"/>
    <lineage>
        <taxon>Bacteria</taxon>
        <taxon>Pseudomonadati</taxon>
        <taxon>Bacteroidota</taxon>
        <taxon>Cytophagia</taxon>
        <taxon>Cytophagales</taxon>
        <taxon>Hymenobacteraceae</taxon>
        <taxon>Hymenobacter</taxon>
    </lineage>
</organism>
<dbReference type="Proteomes" id="UP000830401">
    <property type="component" value="Chromosome"/>
</dbReference>
<dbReference type="PANTHER" id="PTHR35332">
    <property type="entry name" value="REGULATION OF ENOLASE PROTEIN 1"/>
    <property type="match status" value="1"/>
</dbReference>
<gene>
    <name evidence="1" type="ORF">MUN86_10605</name>
</gene>
<dbReference type="Pfam" id="PF07081">
    <property type="entry name" value="DUF1349"/>
    <property type="match status" value="1"/>
</dbReference>
<dbReference type="PROSITE" id="PS51257">
    <property type="entry name" value="PROKAR_LIPOPROTEIN"/>
    <property type="match status" value="1"/>
</dbReference>
<sequence>MKHNLSFFPAMMGMLLLGSCAENKTPDASAANATAANTSAAAEDTARVSGKPCDIKLANIHFTKAVNGADTLTKVDDKGRMAFRVGEKKDFFCDPNDNKLSNNTAPILLAKVDNTKPFTLVSKVIPGFTEKGLYNAGVLYIYVNDRRWQKHCFEQDERGNHRIVSVRTIGTSDDNNHDVVKSPSAYMKISSDTRTVASYYSLDNKTWQLVRLYKNDYPAEIWMGLSAQCPVDTGTVSYFEEVSLTQNSVTDFRLGN</sequence>
<evidence type="ECO:0000313" key="1">
    <source>
        <dbReference type="EMBL" id="UOQ68254.1"/>
    </source>
</evidence>
<accession>A0ABY4GCH7</accession>
<dbReference type="SUPFAM" id="SSF49899">
    <property type="entry name" value="Concanavalin A-like lectins/glucanases"/>
    <property type="match status" value="1"/>
</dbReference>
<reference evidence="1" key="1">
    <citation type="submission" date="2022-04" db="EMBL/GenBank/DDBJ databases">
        <title>Hymenobacter sp. isolated from the air.</title>
        <authorList>
            <person name="Won M."/>
            <person name="Lee C.-M."/>
            <person name="Woen H.-Y."/>
            <person name="Kwon S.-W."/>
        </authorList>
    </citation>
    <scope>NUCLEOTIDE SEQUENCE</scope>
    <source>
        <strain evidence="1">5420S-77</strain>
    </source>
</reference>
<proteinExistence type="predicted"/>
<dbReference type="PANTHER" id="PTHR35332:SF2">
    <property type="entry name" value="REGULATION OF ENOLASE PROTEIN 1"/>
    <property type="match status" value="1"/>
</dbReference>
<name>A0ABY4GCH7_9BACT</name>
<dbReference type="RefSeq" id="WP_245125119.1">
    <property type="nucleotide sequence ID" value="NZ_CP095061.1"/>
</dbReference>
<keyword evidence="2" id="KW-1185">Reference proteome</keyword>